<feature type="non-terminal residue" evidence="5">
    <location>
        <position position="261"/>
    </location>
</feature>
<evidence type="ECO:0000256" key="2">
    <source>
        <dbReference type="SAM" id="MobiDB-lite"/>
    </source>
</evidence>
<proteinExistence type="predicted"/>
<comment type="caution">
    <text evidence="5">The sequence shown here is derived from an EMBL/GenBank/DDBJ whole genome shotgun (WGS) entry which is preliminary data.</text>
</comment>
<evidence type="ECO:0000256" key="1">
    <source>
        <dbReference type="SAM" id="Coils"/>
    </source>
</evidence>
<dbReference type="EMBL" id="LGGO01000034">
    <property type="protein sequence ID" value="KUK77421.1"/>
    <property type="molecule type" value="Genomic_DNA"/>
</dbReference>
<dbReference type="AlphaFoldDB" id="A0A101HIE6"/>
<keyword evidence="3" id="KW-1133">Transmembrane helix</keyword>
<feature type="region of interest" description="Disordered" evidence="2">
    <location>
        <begin position="218"/>
        <end position="261"/>
    </location>
</feature>
<dbReference type="Proteomes" id="UP000053904">
    <property type="component" value="Unassembled WGS sequence"/>
</dbReference>
<sequence length="261" mass="30837">MGFEEFILNLVEGVASANYNMLGTAFMLISIVFWLVVTSWIWVDSDERTTNKWMRFFYVLIGLIPVLGWIIYLIVRPSETIDEIYWGDLERRYLKYEAKDLGDCPRCGTQLFPGFIFCPNCKKRLKRKCSECGVYVDMEYKYCTNCGNKMQKSIKKEKEVSKEEMQKQIEETKEEAHETVKSKKSKYKTEENFINRVGESVIKGYKLLSKKVGEILSKKKEENVNDDEKKRVKKEEHVGKKDESDKQDRKKYYTRNEGHKK</sequence>
<feature type="transmembrane region" description="Helical" evidence="3">
    <location>
        <begin position="55"/>
        <end position="75"/>
    </location>
</feature>
<keyword evidence="1" id="KW-0175">Coiled coil</keyword>
<dbReference type="InterPro" id="IPR024064">
    <property type="entry name" value="FdhE-like_sf"/>
</dbReference>
<dbReference type="SUPFAM" id="SSF144020">
    <property type="entry name" value="FdhE-like"/>
    <property type="match status" value="1"/>
</dbReference>
<keyword evidence="3" id="KW-0472">Membrane</keyword>
<reference evidence="6" key="1">
    <citation type="journal article" date="2015" name="MBio">
        <title>Genome-Resolved Metagenomic Analysis Reveals Roles for Candidate Phyla and Other Microbial Community Members in Biogeochemical Transformations in Oil Reservoirs.</title>
        <authorList>
            <person name="Hu P."/>
            <person name="Tom L."/>
            <person name="Singh A."/>
            <person name="Thomas B.C."/>
            <person name="Baker B.J."/>
            <person name="Piceno Y.M."/>
            <person name="Andersen G.L."/>
            <person name="Banfield J.F."/>
        </authorList>
    </citation>
    <scope>NUCLEOTIDE SEQUENCE [LARGE SCALE GENOMIC DNA]</scope>
</reference>
<protein>
    <recommendedName>
        <fullName evidence="4">DZANK-type domain-containing protein</fullName>
    </recommendedName>
</protein>
<accession>A0A101HIE6</accession>
<gene>
    <name evidence="5" type="ORF">XD93_0330</name>
</gene>
<feature type="domain" description="DZANK-type" evidence="4">
    <location>
        <begin position="104"/>
        <end position="147"/>
    </location>
</feature>
<evidence type="ECO:0000259" key="4">
    <source>
        <dbReference type="Pfam" id="PF12773"/>
    </source>
</evidence>
<organism evidence="5 6">
    <name type="scientific">candidate division WS6 bacterium 34_10</name>
    <dbReference type="NCBI Taxonomy" id="1641389"/>
    <lineage>
        <taxon>Bacteria</taxon>
        <taxon>Candidatus Dojkabacteria</taxon>
    </lineage>
</organism>
<dbReference type="InterPro" id="IPR025874">
    <property type="entry name" value="DZR"/>
</dbReference>
<evidence type="ECO:0000313" key="6">
    <source>
        <dbReference type="Proteomes" id="UP000053904"/>
    </source>
</evidence>
<evidence type="ECO:0000256" key="3">
    <source>
        <dbReference type="SAM" id="Phobius"/>
    </source>
</evidence>
<dbReference type="Pfam" id="PF12773">
    <property type="entry name" value="DZR"/>
    <property type="match status" value="1"/>
</dbReference>
<keyword evidence="3" id="KW-0812">Transmembrane</keyword>
<name>A0A101HIE6_9BACT</name>
<feature type="coiled-coil region" evidence="1">
    <location>
        <begin position="151"/>
        <end position="182"/>
    </location>
</feature>
<evidence type="ECO:0000313" key="5">
    <source>
        <dbReference type="EMBL" id="KUK77421.1"/>
    </source>
</evidence>
<feature type="transmembrane region" description="Helical" evidence="3">
    <location>
        <begin position="20"/>
        <end position="43"/>
    </location>
</feature>